<keyword evidence="2" id="KW-0378">Hydrolase</keyword>
<dbReference type="GO" id="GO:0016787">
    <property type="term" value="F:hydrolase activity"/>
    <property type="evidence" value="ECO:0007669"/>
    <property type="project" value="UniProtKB-KW"/>
</dbReference>
<keyword evidence="3" id="KW-0067">ATP-binding</keyword>
<accession>A0AA42JZ13</accession>
<dbReference type="PANTHER" id="PTHR43309">
    <property type="entry name" value="5-OXOPROLINASE SUBUNIT C"/>
    <property type="match status" value="1"/>
</dbReference>
<gene>
    <name evidence="6" type="ORF">P7V44_06640</name>
    <name evidence="7" type="ORF">Q5E86_15550</name>
</gene>
<reference evidence="7" key="2">
    <citation type="submission" date="2023-07" db="EMBL/GenBank/DDBJ databases">
        <authorList>
            <person name="Yang W."/>
            <person name="Chen J."/>
            <person name="Ji P."/>
            <person name="Hu F."/>
        </authorList>
    </citation>
    <scope>NUCLEOTIDE SEQUENCE</scope>
    <source>
        <strain evidence="7">CRE-138-0111</strain>
    </source>
</reference>
<dbReference type="SMART" id="SM00797">
    <property type="entry name" value="AHS2"/>
    <property type="match status" value="1"/>
</dbReference>
<evidence type="ECO:0000313" key="7">
    <source>
        <dbReference type="EMBL" id="MDO7857734.1"/>
    </source>
</evidence>
<keyword evidence="1" id="KW-0547">Nucleotide-binding</keyword>
<dbReference type="Gene3D" id="2.40.100.10">
    <property type="entry name" value="Cyclophilin-like"/>
    <property type="match status" value="2"/>
</dbReference>
<evidence type="ECO:0000256" key="3">
    <source>
        <dbReference type="ARBA" id="ARBA00022840"/>
    </source>
</evidence>
<dbReference type="SUPFAM" id="SSF160467">
    <property type="entry name" value="PH0987 N-terminal domain-like"/>
    <property type="match status" value="1"/>
</dbReference>
<dbReference type="InterPro" id="IPR029000">
    <property type="entry name" value="Cyclophilin-like_dom_sf"/>
</dbReference>
<name>A0AA42JZ13_9GAMM</name>
<proteinExistence type="predicted"/>
<dbReference type="Proteomes" id="UP001156701">
    <property type="component" value="Unassembled WGS sequence"/>
</dbReference>
<evidence type="ECO:0000256" key="1">
    <source>
        <dbReference type="ARBA" id="ARBA00022741"/>
    </source>
</evidence>
<dbReference type="RefSeq" id="WP_048607482.1">
    <property type="nucleotide sequence ID" value="NZ_JARRYG010000005.1"/>
</dbReference>
<dbReference type="EMBL" id="JARRYG010000005">
    <property type="protein sequence ID" value="MDG4695914.1"/>
    <property type="molecule type" value="Genomic_DNA"/>
</dbReference>
<dbReference type="Gene3D" id="3.30.1360.40">
    <property type="match status" value="1"/>
</dbReference>
<evidence type="ECO:0000313" key="8">
    <source>
        <dbReference type="Proteomes" id="UP001156701"/>
    </source>
</evidence>
<dbReference type="GO" id="GO:0005524">
    <property type="term" value="F:ATP binding"/>
    <property type="evidence" value="ECO:0007669"/>
    <property type="project" value="UniProtKB-KW"/>
</dbReference>
<dbReference type="Pfam" id="PF02682">
    <property type="entry name" value="CT_C_D"/>
    <property type="match status" value="1"/>
</dbReference>
<dbReference type="Proteomes" id="UP001176478">
    <property type="component" value="Unassembled WGS sequence"/>
</dbReference>
<dbReference type="NCBIfam" id="TIGR00724">
    <property type="entry name" value="urea_amlyse_rel"/>
    <property type="match status" value="1"/>
</dbReference>
<dbReference type="SUPFAM" id="SSF50891">
    <property type="entry name" value="Cyclophilin-like"/>
    <property type="match status" value="2"/>
</dbReference>
<dbReference type="Pfam" id="PF02626">
    <property type="entry name" value="CT_A_B"/>
    <property type="match status" value="1"/>
</dbReference>
<evidence type="ECO:0000256" key="2">
    <source>
        <dbReference type="ARBA" id="ARBA00022801"/>
    </source>
</evidence>
<comment type="caution">
    <text evidence="6">The sequence shown here is derived from an EMBL/GenBank/DDBJ whole genome shotgun (WGS) entry which is preliminary data.</text>
</comment>
<evidence type="ECO:0000259" key="5">
    <source>
        <dbReference type="SMART" id="SM00797"/>
    </source>
</evidence>
<dbReference type="PANTHER" id="PTHR43309:SF3">
    <property type="entry name" value="5-OXOPROLINASE SUBUNIT C"/>
    <property type="match status" value="1"/>
</dbReference>
<protein>
    <submittedName>
        <fullName evidence="6">5-oxoprolinase/urea amidolyase family protein</fullName>
    </submittedName>
</protein>
<evidence type="ECO:0000313" key="9">
    <source>
        <dbReference type="Proteomes" id="UP001176478"/>
    </source>
</evidence>
<feature type="domain" description="Carboxyltransferase" evidence="5">
    <location>
        <begin position="249"/>
        <end position="534"/>
    </location>
</feature>
<reference evidence="7" key="3">
    <citation type="journal article" date="2024" name="Int. J. Antimicrob. Agents">
        <title>Identification of a novel Providencia species showing multi-drug-resistant in three patients with hospital-acquired infection.</title>
        <authorList>
            <person name="Yang W."/>
            <person name="Chen J."/>
            <person name="Yang F."/>
            <person name="Ji P."/>
            <person name="Shen S."/>
            <person name="Yin D."/>
            <person name="Hu F."/>
        </authorList>
    </citation>
    <scope>NUCLEOTIDE SEQUENCE</scope>
    <source>
        <strain evidence="7">CRE-138-0111</strain>
    </source>
</reference>
<dbReference type="SMART" id="SM00796">
    <property type="entry name" value="AHS1"/>
    <property type="match status" value="1"/>
</dbReference>
<sequence>MRFLPVNLSAFMVELDSLEQTMALTDSLTEIPIHGVEEIIPAARTILVRYNPFIAEEDNLVKLISLRDITKAKAKASKLVTIPVHYNGQDLPDVAQFLGVSVDEVIRRHTQNEYQVAFSGFAPGFGYMVSKHAQLNVPRRQSPRVRIPAGSVALAGEFSSVYPQASPGGWQLIGVTELSMWDINRPEPALVQAGTRVNFVDAQKSQVSYSLPTKNLSIEQPENTKADIIVLATGLQTLFQDLGRVGQSALGISESGGMDKSALRSANRIVGNLSDAAVLEITQGGFKAQINRNLVVAVTGASCVIEVTTASNQQYQVNPYQPVHLIKGDVIKLGSPNKGVRSYLAVRGGFNVKPILSSCSFDTLAQVGPAPLRVNQALSIKTSSPISAVSLSETPAFDYPDADDVVVLDVVLGPRTDWFTEQAIDKLTNQLWQVTAASNRIGLRLSGEKPFERKKLQELPSEGTCIGAIQVPANGQPVLFLNDHPLTGGYPVIGAVCEYHLDLAGQIPVNARIRFNPLGEFKELHGSDGTDEQE</sequence>
<dbReference type="InterPro" id="IPR003833">
    <property type="entry name" value="CT_C_D"/>
</dbReference>
<dbReference type="AlphaFoldDB" id="A0AA42JZ13"/>
<dbReference type="InterPro" id="IPR003778">
    <property type="entry name" value="CT_A_B"/>
</dbReference>
<keyword evidence="9" id="KW-1185">Reference proteome</keyword>
<reference evidence="6" key="1">
    <citation type="submission" date="2023-03" db="EMBL/GenBank/DDBJ databases">
        <title>a new species belonging to Providencia genus.</title>
        <authorList>
            <person name="Yang W."/>
            <person name="Hu F."/>
            <person name="Shen S."/>
            <person name="Ding L."/>
            <person name="Yin D."/>
        </authorList>
    </citation>
    <scope>NUCLEOTIDE SEQUENCE</scope>
    <source>
        <strain evidence="6">CRE-3FA-0001</strain>
    </source>
</reference>
<organism evidence="6 8">
    <name type="scientific">Providencia huashanensis</name>
    <dbReference type="NCBI Taxonomy" id="3037798"/>
    <lineage>
        <taxon>Bacteria</taxon>
        <taxon>Pseudomonadati</taxon>
        <taxon>Pseudomonadota</taxon>
        <taxon>Gammaproteobacteria</taxon>
        <taxon>Enterobacterales</taxon>
        <taxon>Morganellaceae</taxon>
        <taxon>Providencia</taxon>
    </lineage>
</organism>
<dbReference type="InterPro" id="IPR052708">
    <property type="entry name" value="PxpC"/>
</dbReference>
<evidence type="ECO:0000259" key="4">
    <source>
        <dbReference type="SMART" id="SM00796"/>
    </source>
</evidence>
<dbReference type="EMBL" id="JAUQTG010000009">
    <property type="protein sequence ID" value="MDO7857734.1"/>
    <property type="molecule type" value="Genomic_DNA"/>
</dbReference>
<evidence type="ECO:0000313" key="6">
    <source>
        <dbReference type="EMBL" id="MDG4695914.1"/>
    </source>
</evidence>
<feature type="domain" description="Carboxyltransferase" evidence="4">
    <location>
        <begin position="1"/>
        <end position="191"/>
    </location>
</feature>